<feature type="chain" id="PRO_5021832645" evidence="1">
    <location>
        <begin position="27"/>
        <end position="629"/>
    </location>
</feature>
<dbReference type="EMBL" id="CP036287">
    <property type="protein sequence ID" value="QDU68468.1"/>
    <property type="molecule type" value="Genomic_DNA"/>
</dbReference>
<accession>A0A518BNA8</accession>
<organism evidence="2 3">
    <name type="scientific">Engelhardtia mirabilis</name>
    <dbReference type="NCBI Taxonomy" id="2528011"/>
    <lineage>
        <taxon>Bacteria</taxon>
        <taxon>Pseudomonadati</taxon>
        <taxon>Planctomycetota</taxon>
        <taxon>Planctomycetia</taxon>
        <taxon>Planctomycetia incertae sedis</taxon>
        <taxon>Engelhardtia</taxon>
    </lineage>
</organism>
<dbReference type="AlphaFoldDB" id="A0A518BNA8"/>
<sequence length="629" mass="65670" precursor="true">MSTEQTQSTPKACVLLPGLLVVLGLAACSGSNSNGAFQVRATGYVGVDDGSARVRGNLAVFKADEATQAGGTILNDDGDMDDGVAIALRFSDGAQRNLGAAPREIEILGDQVYLVVDETNNQDWNSNGMDELVLLHWNFSLSEPEFVDLIDPDSPLGLVAAGTRLWYPVDADPIAVNGTNLRYIDIADPDLPVEIDTDGVTLGTVRVQLVAREGGLIRLAIDETAAGGQGDLNGDLDGGDTAVLALVEVDASPPLVVGTGLAQPAADAPFAAREVSDGNFDVLCLVSETQQGAVNLNPSIAAVPAGCPADTDTVDDVLHLLEWQAGTIASTTNTELAGAIKLLLMENWLVTLSRESDLGAGGCDLTGDGPTDDIVVRWAPLDDPTVAVDGPDLYDPVDTAVPGESLGLTAVEPLLFAAIDTTVNVGGSPLALPWLGRVFPGSSTSWNLTHLDPDGPTGLKLGLARMEVTQAGRLRAELLESSQGLNLNVGCNAQVKDFFVADQTDAIPIWVRYSPTYNSSVASGLGYATEPMDGGVVVAFGRAFVRVSEQADGRDWNLDGDATDRVLVRTPLVTCSPVLTSILDAGPGPSIRTDGVDGALMYCDEAGANKDLNLDGVILGSAVRYFRDY</sequence>
<gene>
    <name evidence="2" type="ORF">Pla133_35650</name>
</gene>
<evidence type="ECO:0000313" key="2">
    <source>
        <dbReference type="EMBL" id="QDU68468.1"/>
    </source>
</evidence>
<dbReference type="Proteomes" id="UP000316921">
    <property type="component" value="Chromosome"/>
</dbReference>
<feature type="signal peptide" evidence="1">
    <location>
        <begin position="1"/>
        <end position="26"/>
    </location>
</feature>
<keyword evidence="1" id="KW-0732">Signal</keyword>
<dbReference type="RefSeq" id="WP_145067510.1">
    <property type="nucleotide sequence ID" value="NZ_CP036287.1"/>
</dbReference>
<evidence type="ECO:0000313" key="3">
    <source>
        <dbReference type="Proteomes" id="UP000316921"/>
    </source>
</evidence>
<proteinExistence type="predicted"/>
<dbReference type="KEGG" id="pbap:Pla133_35650"/>
<name>A0A518BNA8_9BACT</name>
<evidence type="ECO:0000256" key="1">
    <source>
        <dbReference type="SAM" id="SignalP"/>
    </source>
</evidence>
<reference evidence="2 3" key="1">
    <citation type="submission" date="2019-02" db="EMBL/GenBank/DDBJ databases">
        <title>Deep-cultivation of Planctomycetes and their phenomic and genomic characterization uncovers novel biology.</title>
        <authorList>
            <person name="Wiegand S."/>
            <person name="Jogler M."/>
            <person name="Boedeker C."/>
            <person name="Pinto D."/>
            <person name="Vollmers J."/>
            <person name="Rivas-Marin E."/>
            <person name="Kohn T."/>
            <person name="Peeters S.H."/>
            <person name="Heuer A."/>
            <person name="Rast P."/>
            <person name="Oberbeckmann S."/>
            <person name="Bunk B."/>
            <person name="Jeske O."/>
            <person name="Meyerdierks A."/>
            <person name="Storesund J.E."/>
            <person name="Kallscheuer N."/>
            <person name="Luecker S."/>
            <person name="Lage O.M."/>
            <person name="Pohl T."/>
            <person name="Merkel B.J."/>
            <person name="Hornburger P."/>
            <person name="Mueller R.-W."/>
            <person name="Bruemmer F."/>
            <person name="Labrenz M."/>
            <person name="Spormann A.M."/>
            <person name="Op den Camp H."/>
            <person name="Overmann J."/>
            <person name="Amann R."/>
            <person name="Jetten M.S.M."/>
            <person name="Mascher T."/>
            <person name="Medema M.H."/>
            <person name="Devos D.P."/>
            <person name="Kaster A.-K."/>
            <person name="Ovreas L."/>
            <person name="Rohde M."/>
            <person name="Galperin M.Y."/>
            <person name="Jogler C."/>
        </authorList>
    </citation>
    <scope>NUCLEOTIDE SEQUENCE [LARGE SCALE GENOMIC DNA]</scope>
    <source>
        <strain evidence="2 3">Pla133</strain>
    </source>
</reference>
<keyword evidence="3" id="KW-1185">Reference proteome</keyword>
<protein>
    <submittedName>
        <fullName evidence="2">Uncharacterized protein</fullName>
    </submittedName>
</protein>